<feature type="compositionally biased region" description="Basic and acidic residues" evidence="1">
    <location>
        <begin position="71"/>
        <end position="86"/>
    </location>
</feature>
<reference evidence="2 3" key="1">
    <citation type="journal article" date="2019" name="Commun. Biol.">
        <title>The bagworm genome reveals a unique fibroin gene that provides high tensile strength.</title>
        <authorList>
            <person name="Kono N."/>
            <person name="Nakamura H."/>
            <person name="Ohtoshi R."/>
            <person name="Tomita M."/>
            <person name="Numata K."/>
            <person name="Arakawa K."/>
        </authorList>
    </citation>
    <scope>NUCLEOTIDE SEQUENCE [LARGE SCALE GENOMIC DNA]</scope>
</reference>
<dbReference type="EMBL" id="BGZK01000537">
    <property type="protein sequence ID" value="GBP49091.1"/>
    <property type="molecule type" value="Genomic_DNA"/>
</dbReference>
<sequence length="95" mass="10842">MKRIECLYDITNFPINFLNSERERLGLVIVTFASPLVILRRNDRRGIASSLMTKLLDLLFVKSEVENIRVSNKTESDESLGRRADRGGNCLDLLT</sequence>
<gene>
    <name evidence="2" type="ORF">EVAR_26799_1</name>
</gene>
<name>A0A4C1WDC0_EUMVA</name>
<comment type="caution">
    <text evidence="2">The sequence shown here is derived from an EMBL/GenBank/DDBJ whole genome shotgun (WGS) entry which is preliminary data.</text>
</comment>
<protein>
    <submittedName>
        <fullName evidence="2">Uncharacterized protein</fullName>
    </submittedName>
</protein>
<organism evidence="2 3">
    <name type="scientific">Eumeta variegata</name>
    <name type="common">Bagworm moth</name>
    <name type="synonym">Eumeta japonica</name>
    <dbReference type="NCBI Taxonomy" id="151549"/>
    <lineage>
        <taxon>Eukaryota</taxon>
        <taxon>Metazoa</taxon>
        <taxon>Ecdysozoa</taxon>
        <taxon>Arthropoda</taxon>
        <taxon>Hexapoda</taxon>
        <taxon>Insecta</taxon>
        <taxon>Pterygota</taxon>
        <taxon>Neoptera</taxon>
        <taxon>Endopterygota</taxon>
        <taxon>Lepidoptera</taxon>
        <taxon>Glossata</taxon>
        <taxon>Ditrysia</taxon>
        <taxon>Tineoidea</taxon>
        <taxon>Psychidae</taxon>
        <taxon>Oiketicinae</taxon>
        <taxon>Eumeta</taxon>
    </lineage>
</organism>
<proteinExistence type="predicted"/>
<accession>A0A4C1WDC0</accession>
<dbReference type="Proteomes" id="UP000299102">
    <property type="component" value="Unassembled WGS sequence"/>
</dbReference>
<evidence type="ECO:0000256" key="1">
    <source>
        <dbReference type="SAM" id="MobiDB-lite"/>
    </source>
</evidence>
<keyword evidence="3" id="KW-1185">Reference proteome</keyword>
<evidence type="ECO:0000313" key="2">
    <source>
        <dbReference type="EMBL" id="GBP49091.1"/>
    </source>
</evidence>
<evidence type="ECO:0000313" key="3">
    <source>
        <dbReference type="Proteomes" id="UP000299102"/>
    </source>
</evidence>
<feature type="region of interest" description="Disordered" evidence="1">
    <location>
        <begin position="71"/>
        <end position="95"/>
    </location>
</feature>
<dbReference type="AlphaFoldDB" id="A0A4C1WDC0"/>